<organism evidence="1 2">
    <name type="scientific">Zalerion maritima</name>
    <dbReference type="NCBI Taxonomy" id="339359"/>
    <lineage>
        <taxon>Eukaryota</taxon>
        <taxon>Fungi</taxon>
        <taxon>Dikarya</taxon>
        <taxon>Ascomycota</taxon>
        <taxon>Pezizomycotina</taxon>
        <taxon>Sordariomycetes</taxon>
        <taxon>Lulworthiomycetidae</taxon>
        <taxon>Lulworthiales</taxon>
        <taxon>Lulworthiaceae</taxon>
        <taxon>Zalerion</taxon>
    </lineage>
</organism>
<reference evidence="1" key="1">
    <citation type="submission" date="2022-07" db="EMBL/GenBank/DDBJ databases">
        <title>Draft genome sequence of Zalerion maritima ATCC 34329, a (micro)plastics degrading marine fungus.</title>
        <authorList>
            <person name="Paco A."/>
            <person name="Goncalves M.F.M."/>
            <person name="Rocha-Santos T.A.P."/>
            <person name="Alves A."/>
        </authorList>
    </citation>
    <scope>NUCLEOTIDE SEQUENCE</scope>
    <source>
        <strain evidence="1">ATCC 34329</strain>
    </source>
</reference>
<evidence type="ECO:0000313" key="1">
    <source>
        <dbReference type="EMBL" id="KAJ2893912.1"/>
    </source>
</evidence>
<name>A0AAD5RH13_9PEZI</name>
<keyword evidence="2" id="KW-1185">Reference proteome</keyword>
<proteinExistence type="predicted"/>
<dbReference type="Proteomes" id="UP001201980">
    <property type="component" value="Unassembled WGS sequence"/>
</dbReference>
<gene>
    <name evidence="1" type="ORF">MKZ38_008116</name>
</gene>
<sequence>MTHNLFHSHSVTAGMADRSKIIEKNLIGKGLGSFRASFNSLCGDGRISCVPDALDQLAHKDLQNLALDLPSALQTLPASRSLRSEASRKPIFSDRLSLNSAIISDDFDLTRIKPLLATALADDPDDAHIWRQVGRTVTESTPPPRPIASSL</sequence>
<dbReference type="EMBL" id="JAKWBI020000550">
    <property type="protein sequence ID" value="KAJ2893912.1"/>
    <property type="molecule type" value="Genomic_DNA"/>
</dbReference>
<comment type="caution">
    <text evidence="1">The sequence shown here is derived from an EMBL/GenBank/DDBJ whole genome shotgun (WGS) entry which is preliminary data.</text>
</comment>
<accession>A0AAD5RH13</accession>
<protein>
    <submittedName>
        <fullName evidence="1">Uncharacterized protein</fullName>
    </submittedName>
</protein>
<evidence type="ECO:0000313" key="2">
    <source>
        <dbReference type="Proteomes" id="UP001201980"/>
    </source>
</evidence>
<dbReference type="AlphaFoldDB" id="A0AAD5RH13"/>